<organism evidence="1 2">
    <name type="scientific">Yarrowia lipolytica</name>
    <name type="common">Candida lipolytica</name>
    <dbReference type="NCBI Taxonomy" id="4952"/>
    <lineage>
        <taxon>Eukaryota</taxon>
        <taxon>Fungi</taxon>
        <taxon>Dikarya</taxon>
        <taxon>Ascomycota</taxon>
        <taxon>Saccharomycotina</taxon>
        <taxon>Dipodascomycetes</taxon>
        <taxon>Dipodascales</taxon>
        <taxon>Dipodascales incertae sedis</taxon>
        <taxon>Yarrowia</taxon>
    </lineage>
</organism>
<dbReference type="GeneID" id="94582827"/>
<evidence type="ECO:0000313" key="2">
    <source>
        <dbReference type="Proteomes" id="UP000182444"/>
    </source>
</evidence>
<dbReference type="VEuPathDB" id="FungiDB:YALI1_C03286g"/>
<evidence type="ECO:0000313" key="1">
    <source>
        <dbReference type="EMBL" id="AOW02233.1"/>
    </source>
</evidence>
<dbReference type="EMBL" id="CP017555">
    <property type="protein sequence ID" value="AOW02233.1"/>
    <property type="molecule type" value="Genomic_DNA"/>
</dbReference>
<gene>
    <name evidence="1" type="ORF">YALI1_C03286g</name>
</gene>
<accession>A0A1D8N9C5</accession>
<dbReference type="Proteomes" id="UP000182444">
    <property type="component" value="Chromosome 1C"/>
</dbReference>
<sequence length="188" mass="20601">MSLSIQTAYCSPDDSLVSAKRDAESSDIGESLSVSFVDFICRFHLSISFSPSPFPFLRDHNSRPTVQYSTVSRPLPQPPVSHCLHRYLSSSPLTKMTNSSSAQTNSSSPSVLRSLHFSSQIQFLTPSQGKAQQKTGPSQSQDGLDIVTSLMGRFLHPLDLDRIALEQSTAAPELHICSKFSVGEQRGR</sequence>
<dbReference type="AlphaFoldDB" id="A0A1D8N9C5"/>
<dbReference type="RefSeq" id="XP_068138285.1">
    <property type="nucleotide sequence ID" value="XM_068282184.1"/>
</dbReference>
<reference evidence="1 2" key="1">
    <citation type="journal article" date="2016" name="PLoS ONE">
        <title>Sequence Assembly of Yarrowia lipolytica Strain W29/CLIB89 Shows Transposable Element Diversity.</title>
        <authorList>
            <person name="Magnan C."/>
            <person name="Yu J."/>
            <person name="Chang I."/>
            <person name="Jahn E."/>
            <person name="Kanomata Y."/>
            <person name="Wu J."/>
            <person name="Zeller M."/>
            <person name="Oakes M."/>
            <person name="Baldi P."/>
            <person name="Sandmeyer S."/>
        </authorList>
    </citation>
    <scope>NUCLEOTIDE SEQUENCE [LARGE SCALE GENOMIC DNA]</scope>
    <source>
        <strain evidence="2">CLIB89(W29)</strain>
    </source>
</reference>
<proteinExistence type="predicted"/>
<name>A0A1D8N9C5_YARLL</name>
<protein>
    <submittedName>
        <fullName evidence="1">Uncharacterized protein</fullName>
    </submittedName>
</protein>